<dbReference type="OrthoDB" id="5148134at2"/>
<reference evidence="3 4" key="1">
    <citation type="journal article" date="2009" name="Stand. Genomic Sci.">
        <title>Complete genome sequence of Beutenbergia cavernae type strain (HKI 0122).</title>
        <authorList>
            <person name="Land M."/>
            <person name="Pukall R."/>
            <person name="Abt B."/>
            <person name="Goker M."/>
            <person name="Rohde M."/>
            <person name="Glavina Del Rio T."/>
            <person name="Tice H."/>
            <person name="Copeland A."/>
            <person name="Cheng J.F."/>
            <person name="Lucas S."/>
            <person name="Chen F."/>
            <person name="Nolan M."/>
            <person name="Bruce D."/>
            <person name="Goodwin L."/>
            <person name="Pitluck S."/>
            <person name="Ivanova N."/>
            <person name="Mavromatis K."/>
            <person name="Ovchinnikova G."/>
            <person name="Pati A."/>
            <person name="Chen A."/>
            <person name="Palaniappan K."/>
            <person name="Hauser L."/>
            <person name="Chang Y.J."/>
            <person name="Jefferies C.C."/>
            <person name="Saunders E."/>
            <person name="Brettin T."/>
            <person name="Detter J.C."/>
            <person name="Han C."/>
            <person name="Chain P."/>
            <person name="Bristow J."/>
            <person name="Eisen J.A."/>
            <person name="Markowitz V."/>
            <person name="Hugenholtz P."/>
            <person name="Kyrpides N.C."/>
            <person name="Klenk H.P."/>
            <person name="Lapidus A."/>
        </authorList>
    </citation>
    <scope>NUCLEOTIDE SEQUENCE [LARGE SCALE GENOMIC DNA]</scope>
    <source>
        <strain evidence="4">ATCC BAA-8 / DSM 12333 / NBRC 16432</strain>
    </source>
</reference>
<name>C5BV90_BEUC1</name>
<feature type="region of interest" description="Disordered" evidence="1">
    <location>
        <begin position="155"/>
        <end position="201"/>
    </location>
</feature>
<feature type="compositionally biased region" description="Basic and acidic residues" evidence="1">
    <location>
        <begin position="173"/>
        <end position="182"/>
    </location>
</feature>
<dbReference type="RefSeq" id="WP_015882717.1">
    <property type="nucleotide sequence ID" value="NC_012669.1"/>
</dbReference>
<dbReference type="HOGENOM" id="CLU_084749_2_0_11"/>
<evidence type="ECO:0008006" key="5">
    <source>
        <dbReference type="Google" id="ProtNLM"/>
    </source>
</evidence>
<dbReference type="InterPro" id="IPR019051">
    <property type="entry name" value="Trp_biosyn_TM_oprn/chp"/>
</dbReference>
<dbReference type="Proteomes" id="UP000007962">
    <property type="component" value="Chromosome"/>
</dbReference>
<dbReference type="KEGG" id="bcv:Bcav_2226"/>
<feature type="transmembrane region" description="Helical" evidence="2">
    <location>
        <begin position="78"/>
        <end position="98"/>
    </location>
</feature>
<evidence type="ECO:0000313" key="4">
    <source>
        <dbReference type="Proteomes" id="UP000007962"/>
    </source>
</evidence>
<gene>
    <name evidence="3" type="ordered locus">Bcav_2226</name>
</gene>
<evidence type="ECO:0000256" key="1">
    <source>
        <dbReference type="SAM" id="MobiDB-lite"/>
    </source>
</evidence>
<feature type="compositionally biased region" description="Basic and acidic residues" evidence="1">
    <location>
        <begin position="190"/>
        <end position="201"/>
    </location>
</feature>
<feature type="transmembrane region" description="Helical" evidence="2">
    <location>
        <begin position="126"/>
        <end position="148"/>
    </location>
</feature>
<keyword evidence="2" id="KW-1133">Transmembrane helix</keyword>
<dbReference type="STRING" id="471853.Bcav_2226"/>
<organism evidence="3 4">
    <name type="scientific">Beutenbergia cavernae (strain ATCC BAA-8 / DSM 12333 / CCUG 43141 / JCM 11478 / NBRC 16432 / NCIMB 13614 / HKI 0122)</name>
    <dbReference type="NCBI Taxonomy" id="471853"/>
    <lineage>
        <taxon>Bacteria</taxon>
        <taxon>Bacillati</taxon>
        <taxon>Actinomycetota</taxon>
        <taxon>Actinomycetes</taxon>
        <taxon>Micrococcales</taxon>
        <taxon>Beutenbergiaceae</taxon>
        <taxon>Beutenbergia</taxon>
    </lineage>
</organism>
<keyword evidence="2" id="KW-0812">Transmembrane</keyword>
<feature type="transmembrane region" description="Helical" evidence="2">
    <location>
        <begin position="51"/>
        <end position="71"/>
    </location>
</feature>
<keyword evidence="2" id="KW-0472">Membrane</keyword>
<keyword evidence="4" id="KW-1185">Reference proteome</keyword>
<dbReference type="Pfam" id="PF09534">
    <property type="entry name" value="Trp_oprn_chp"/>
    <property type="match status" value="1"/>
</dbReference>
<dbReference type="AlphaFoldDB" id="C5BV90"/>
<dbReference type="EMBL" id="CP001618">
    <property type="protein sequence ID" value="ACQ80477.1"/>
    <property type="molecule type" value="Genomic_DNA"/>
</dbReference>
<protein>
    <recommendedName>
        <fullName evidence="5">Trp biosynthesis associated, transmembrane protein, Oprn/Chp</fullName>
    </recommendedName>
</protein>
<evidence type="ECO:0000256" key="2">
    <source>
        <dbReference type="SAM" id="Phobius"/>
    </source>
</evidence>
<accession>C5BV90</accession>
<proteinExistence type="predicted"/>
<evidence type="ECO:0000313" key="3">
    <source>
        <dbReference type="EMBL" id="ACQ80477.1"/>
    </source>
</evidence>
<sequence length="201" mass="19951">MTAVLSRGRAALASGLAGGVLLATSATPWASAAVASLVGDDRVTVSGADAAPAVPALGIIALASALALALAGPVLRRVVAIVLAAAGLAVVVLAVGVMRDPGPALRSAAAELTGVPELAGAVTTTAWGWVCAVAGLATAALGVALLSSRRSWGTSSRRYERAGAAPSTPPQPEADRPRSDREEAMDDWDALSRGEDPTADR</sequence>